<accession>A0A3Q9IFM7</accession>
<gene>
    <name evidence="1" type="ORF">EI981_28305</name>
</gene>
<dbReference type="SUPFAM" id="SSF53850">
    <property type="entry name" value="Periplasmic binding protein-like II"/>
    <property type="match status" value="1"/>
</dbReference>
<dbReference type="OrthoDB" id="9782846at2"/>
<dbReference type="AlphaFoldDB" id="A0A3Q9IFM7"/>
<dbReference type="Gene3D" id="3.40.190.10">
    <property type="entry name" value="Periplasmic binding protein-like II"/>
    <property type="match status" value="1"/>
</dbReference>
<evidence type="ECO:0000313" key="2">
    <source>
        <dbReference type="Proteomes" id="UP000270678"/>
    </source>
</evidence>
<keyword evidence="2" id="KW-1185">Reference proteome</keyword>
<organism evidence="1 2">
    <name type="scientific">Paenibacillus lutimineralis</name>
    <dbReference type="NCBI Taxonomy" id="2707005"/>
    <lineage>
        <taxon>Bacteria</taxon>
        <taxon>Bacillati</taxon>
        <taxon>Bacillota</taxon>
        <taxon>Bacilli</taxon>
        <taxon>Bacillales</taxon>
        <taxon>Paenibacillaceae</taxon>
        <taxon>Paenibacillus</taxon>
    </lineage>
</organism>
<evidence type="ECO:0000313" key="1">
    <source>
        <dbReference type="EMBL" id="AZS17951.1"/>
    </source>
</evidence>
<dbReference type="Pfam" id="PF01547">
    <property type="entry name" value="SBP_bac_1"/>
    <property type="match status" value="1"/>
</dbReference>
<dbReference type="PANTHER" id="PTHR43649:SF12">
    <property type="entry name" value="DIACETYLCHITOBIOSE BINDING PROTEIN DASA"/>
    <property type="match status" value="1"/>
</dbReference>
<proteinExistence type="predicted"/>
<sequence length="409" mass="45845">MCFTAAAGQRVRSSRNRLFGECHELNIREGTKMSHIQLKLLTQLEHIGEIMDSKASFEAANPGVEIVLIQSADNYESLQAFRSEEPDLMDSGGWSLFNQKGLFIDLLPFVRATPGLEEDLNPGIMRVATKDGTLPGLPDGVSIPLILYKKAMLDASGLPYPTDDWTWAEMIEMARKLTIRDKNGVATQFGFATGPDIELYEPFIMRNGGSYLSPDGSTAHGYIDSDATVEAFQLVIDMYREFHACRKPEEPSKAGELHQGFALISAFTWFAGAVEVEGIGEEFDVVGLPQMPGGVQANMVYMGATGITTKCEHPELAWAFLKHHVFERPERFSRPWTLPITRSVAEQCGMTSRRLWSRYIQEMDVVLPNGYYLNEKWNSSRQLINEDIVKMIVDGADVRQTLKSWTRFA</sequence>
<dbReference type="KEGG" id="plut:EI981_28305"/>
<dbReference type="InterPro" id="IPR050490">
    <property type="entry name" value="Bact_solute-bd_prot1"/>
</dbReference>
<dbReference type="PANTHER" id="PTHR43649">
    <property type="entry name" value="ARABINOSE-BINDING PROTEIN-RELATED"/>
    <property type="match status" value="1"/>
</dbReference>
<protein>
    <submittedName>
        <fullName evidence="1">Extracellular solute-binding protein</fullName>
    </submittedName>
</protein>
<name>A0A3Q9IFM7_9BACL</name>
<dbReference type="Proteomes" id="UP000270678">
    <property type="component" value="Chromosome"/>
</dbReference>
<dbReference type="EMBL" id="CP034346">
    <property type="protein sequence ID" value="AZS17951.1"/>
    <property type="molecule type" value="Genomic_DNA"/>
</dbReference>
<reference evidence="2" key="1">
    <citation type="submission" date="2018-12" db="EMBL/GenBank/DDBJ databases">
        <title>Complete genome sequence of Paenibacillus sp. MBLB1234.</title>
        <authorList>
            <person name="Nam Y.-D."/>
            <person name="Kang J."/>
            <person name="Chung W.-H."/>
            <person name="Park Y.S."/>
        </authorList>
    </citation>
    <scope>NUCLEOTIDE SEQUENCE [LARGE SCALE GENOMIC DNA]</scope>
    <source>
        <strain evidence="2">MBLB1234</strain>
    </source>
</reference>
<dbReference type="InterPro" id="IPR006059">
    <property type="entry name" value="SBP"/>
</dbReference>